<keyword evidence="2" id="KW-1185">Reference proteome</keyword>
<dbReference type="Gramene" id="Pp3c5_7010V3.2">
    <property type="protein sequence ID" value="PAC:32953043.CDS.1"/>
    <property type="gene ID" value="Pp3c5_7010"/>
</dbReference>
<evidence type="ECO:0000313" key="1">
    <source>
        <dbReference type="EnsemblPlants" id="PAC:32953043.CDS.1"/>
    </source>
</evidence>
<reference evidence="1" key="3">
    <citation type="submission" date="2020-12" db="UniProtKB">
        <authorList>
            <consortium name="EnsemblPlants"/>
        </authorList>
    </citation>
    <scope>IDENTIFICATION</scope>
</reference>
<sequence>MMCSLNIMAWCSLNTFINDYEMQKRLLEMNPNSFWKLV</sequence>
<reference evidence="1 2" key="1">
    <citation type="journal article" date="2008" name="Science">
        <title>The Physcomitrella genome reveals evolutionary insights into the conquest of land by plants.</title>
        <authorList>
            <person name="Rensing S."/>
            <person name="Lang D."/>
            <person name="Zimmer A."/>
            <person name="Terry A."/>
            <person name="Salamov A."/>
            <person name="Shapiro H."/>
            <person name="Nishiyama T."/>
            <person name="Perroud P.-F."/>
            <person name="Lindquist E."/>
            <person name="Kamisugi Y."/>
            <person name="Tanahashi T."/>
            <person name="Sakakibara K."/>
            <person name="Fujita T."/>
            <person name="Oishi K."/>
            <person name="Shin-I T."/>
            <person name="Kuroki Y."/>
            <person name="Toyoda A."/>
            <person name="Suzuki Y."/>
            <person name="Hashimoto A."/>
            <person name="Yamaguchi K."/>
            <person name="Sugano A."/>
            <person name="Kohara Y."/>
            <person name="Fujiyama A."/>
            <person name="Anterola A."/>
            <person name="Aoki S."/>
            <person name="Ashton N."/>
            <person name="Barbazuk W.B."/>
            <person name="Barker E."/>
            <person name="Bennetzen J."/>
            <person name="Bezanilla M."/>
            <person name="Blankenship R."/>
            <person name="Cho S.H."/>
            <person name="Dutcher S."/>
            <person name="Estelle M."/>
            <person name="Fawcett J.A."/>
            <person name="Gundlach H."/>
            <person name="Hanada K."/>
            <person name="Heyl A."/>
            <person name="Hicks K.A."/>
            <person name="Hugh J."/>
            <person name="Lohr M."/>
            <person name="Mayer K."/>
            <person name="Melkozernov A."/>
            <person name="Murata T."/>
            <person name="Nelson D."/>
            <person name="Pils B."/>
            <person name="Prigge M."/>
            <person name="Reiss B."/>
            <person name="Renner T."/>
            <person name="Rombauts S."/>
            <person name="Rushton P."/>
            <person name="Sanderfoot A."/>
            <person name="Schween G."/>
            <person name="Shiu S.-H."/>
            <person name="Stueber K."/>
            <person name="Theodoulou F.L."/>
            <person name="Tu H."/>
            <person name="Van de Peer Y."/>
            <person name="Verrier P.J."/>
            <person name="Waters E."/>
            <person name="Wood A."/>
            <person name="Yang L."/>
            <person name="Cove D."/>
            <person name="Cuming A."/>
            <person name="Hasebe M."/>
            <person name="Lucas S."/>
            <person name="Mishler D.B."/>
            <person name="Reski R."/>
            <person name="Grigoriev I."/>
            <person name="Quatrano R.S."/>
            <person name="Boore J.L."/>
        </authorList>
    </citation>
    <scope>NUCLEOTIDE SEQUENCE [LARGE SCALE GENOMIC DNA]</scope>
    <source>
        <strain evidence="1 2">cv. Gransden 2004</strain>
    </source>
</reference>
<dbReference type="EnsemblPlants" id="Pp3c5_7010V3.2">
    <property type="protein sequence ID" value="PAC:32953043.CDS.1"/>
    <property type="gene ID" value="Pp3c5_7010"/>
</dbReference>
<evidence type="ECO:0000313" key="2">
    <source>
        <dbReference type="Proteomes" id="UP000006727"/>
    </source>
</evidence>
<accession>A0A7I3ZH75</accession>
<proteinExistence type="predicted"/>
<protein>
    <submittedName>
        <fullName evidence="1">Uncharacterized protein</fullName>
    </submittedName>
</protein>
<organism evidence="1 2">
    <name type="scientific">Physcomitrium patens</name>
    <name type="common">Spreading-leaved earth moss</name>
    <name type="synonym">Physcomitrella patens</name>
    <dbReference type="NCBI Taxonomy" id="3218"/>
    <lineage>
        <taxon>Eukaryota</taxon>
        <taxon>Viridiplantae</taxon>
        <taxon>Streptophyta</taxon>
        <taxon>Embryophyta</taxon>
        <taxon>Bryophyta</taxon>
        <taxon>Bryophytina</taxon>
        <taxon>Bryopsida</taxon>
        <taxon>Funariidae</taxon>
        <taxon>Funariales</taxon>
        <taxon>Funariaceae</taxon>
        <taxon>Physcomitrium</taxon>
    </lineage>
</organism>
<dbReference type="Proteomes" id="UP000006727">
    <property type="component" value="Chromosome 5"/>
</dbReference>
<dbReference type="EMBL" id="ABEU02000005">
    <property type="status" value="NOT_ANNOTATED_CDS"/>
    <property type="molecule type" value="Genomic_DNA"/>
</dbReference>
<dbReference type="AlphaFoldDB" id="A0A7I3ZH75"/>
<name>A0A7I3ZH75_PHYPA</name>
<reference evidence="1 2" key="2">
    <citation type="journal article" date="2018" name="Plant J.">
        <title>The Physcomitrella patens chromosome-scale assembly reveals moss genome structure and evolution.</title>
        <authorList>
            <person name="Lang D."/>
            <person name="Ullrich K.K."/>
            <person name="Murat F."/>
            <person name="Fuchs J."/>
            <person name="Jenkins J."/>
            <person name="Haas F.B."/>
            <person name="Piednoel M."/>
            <person name="Gundlach H."/>
            <person name="Van Bel M."/>
            <person name="Meyberg R."/>
            <person name="Vives C."/>
            <person name="Morata J."/>
            <person name="Symeonidi A."/>
            <person name="Hiss M."/>
            <person name="Muchero W."/>
            <person name="Kamisugi Y."/>
            <person name="Saleh O."/>
            <person name="Blanc G."/>
            <person name="Decker E.L."/>
            <person name="van Gessel N."/>
            <person name="Grimwood J."/>
            <person name="Hayes R.D."/>
            <person name="Graham S.W."/>
            <person name="Gunter L.E."/>
            <person name="McDaniel S.F."/>
            <person name="Hoernstein S.N.W."/>
            <person name="Larsson A."/>
            <person name="Li F.W."/>
            <person name="Perroud P.F."/>
            <person name="Phillips J."/>
            <person name="Ranjan P."/>
            <person name="Rokshar D.S."/>
            <person name="Rothfels C.J."/>
            <person name="Schneider L."/>
            <person name="Shu S."/>
            <person name="Stevenson D.W."/>
            <person name="Thummler F."/>
            <person name="Tillich M."/>
            <person name="Villarreal Aguilar J.C."/>
            <person name="Widiez T."/>
            <person name="Wong G.K."/>
            <person name="Wymore A."/>
            <person name="Zhang Y."/>
            <person name="Zimmer A.D."/>
            <person name="Quatrano R.S."/>
            <person name="Mayer K.F.X."/>
            <person name="Goodstein D."/>
            <person name="Casacuberta J.M."/>
            <person name="Vandepoele K."/>
            <person name="Reski R."/>
            <person name="Cuming A.C."/>
            <person name="Tuskan G.A."/>
            <person name="Maumus F."/>
            <person name="Salse J."/>
            <person name="Schmutz J."/>
            <person name="Rensing S.A."/>
        </authorList>
    </citation>
    <scope>NUCLEOTIDE SEQUENCE [LARGE SCALE GENOMIC DNA]</scope>
    <source>
        <strain evidence="1 2">cv. Gransden 2004</strain>
    </source>
</reference>